<comment type="catalytic activity">
    <reaction evidence="15">
        <text>a di-trans,poly-cis-dolichyl beta-D-mannosyl phosphate + L-seryl-[protein] = 3-O-(alpha-D-mannosyl)-L-seryl-[protein] + a di-trans,poly-cis-dolichyl phosphate + H(+)</text>
        <dbReference type="Rhea" id="RHEA:17377"/>
        <dbReference type="Rhea" id="RHEA-COMP:9863"/>
        <dbReference type="Rhea" id="RHEA-COMP:13546"/>
        <dbReference type="Rhea" id="RHEA-COMP:19498"/>
        <dbReference type="Rhea" id="RHEA-COMP:19501"/>
        <dbReference type="ChEBI" id="CHEBI:15378"/>
        <dbReference type="ChEBI" id="CHEBI:29999"/>
        <dbReference type="ChEBI" id="CHEBI:57683"/>
        <dbReference type="ChEBI" id="CHEBI:58211"/>
        <dbReference type="ChEBI" id="CHEBI:137321"/>
        <dbReference type="EC" id="2.4.1.109"/>
    </reaction>
</comment>
<reference evidence="19" key="1">
    <citation type="submission" date="2018-04" db="EMBL/GenBank/DDBJ databases">
        <title>Transcriptome assembly of Sipha flava.</title>
        <authorList>
            <person name="Scully E.D."/>
            <person name="Geib S.M."/>
            <person name="Palmer N.A."/>
            <person name="Koch K."/>
            <person name="Bradshaw J."/>
            <person name="Heng-Moss T."/>
            <person name="Sarath G."/>
        </authorList>
    </citation>
    <scope>NUCLEOTIDE SEQUENCE</scope>
</reference>
<evidence type="ECO:0000256" key="16">
    <source>
        <dbReference type="PROSITE-ProRule" id="PRU00339"/>
    </source>
</evidence>
<dbReference type="PANTHER" id="PTHR44216">
    <property type="entry name" value="PROTEIN O-MANNOSYL-TRANSFERASE TMTC2"/>
    <property type="match status" value="1"/>
</dbReference>
<dbReference type="InterPro" id="IPR013618">
    <property type="entry name" value="TMTC_DUF1736"/>
</dbReference>
<dbReference type="Pfam" id="PF13414">
    <property type="entry name" value="TPR_11"/>
    <property type="match status" value="1"/>
</dbReference>
<dbReference type="EC" id="2.4.1.109" evidence="6"/>
<comment type="function">
    <text evidence="1">Transfers mannosyl residues to the hydroxyl group of serine or threonine residues.</text>
</comment>
<sequence length="848" mass="93397">MDAGSSVCVALAFLVNYNTLKAGFVYDDSRAIVNNPDVTRATPLGDIWTNDFWGTPIGSSNSHGSYRPLCVASFRLNHWTGGLDPKGYHVANVLLHCVVTYLVYALYRTLMPRCKPAVAAAVFAVHPVHAEAVAGVVGRADLLAGLFYLSAFMCYVTHVRHRDRTADPRRRPVCCDAGCHRKTYRLGSAVRTVFAALGLGTCSSDLDGLPGGVTECCAVREWACLAATVTMAAASMLAKETGVTVLAVCAVYDILFAGRSNNKNSGGTYRSLVILSAAAAILLFVRMSLMGDGGAPVFAAADNPTAKSLSLVTRTLTFLYLPVENIRLLVYPRRLSFDWSMDAVPPVTSVYDPRNALSVALFVALFTVARRSVTAAYRAKQHHRTPCYRSHRCSSKTKYDRPADQSDDPVRSVALAVALTAIPFVPVSNMFFYVGFVLAERVLYMPSVGYCFLFGYGYAALERRLGHKWPRMGLAVVLTVYGVRTIIRNNDWRDDESLYRSAVHINPPKAYGNLGSILSSQGRLEEAETALRTALRYRPNMADVHYNLGNLLRDKGNTEAAVSSYKNAIKYRPSLAVAYLNMGQLLATMGRCEEAESVLKLCASLDGSLSKDPVNHETSRVSALVTLGKLHADRGRFLDAVQAYKHAVTVLPPYYNPRVLFSLYGDALAQLNRQREAEMWHKAALEVGPDHVPAHLSYGKWLAKNRTRIHEAENWFLRAKKLAPGDASVYKHFGVFLLEQERYPEAAAQLVEAVVLEPEDYDLTVTAATALRQAGVSLRAEDMYRKAATLRPQDASSHSNLGAMLHLNGKHREALSSYQNALRISPDDRTTLDNLNKLRNVLRRRSRA</sequence>
<comment type="catalytic activity">
    <reaction evidence="14">
        <text>a di-trans,poly-cis-dolichyl beta-D-mannosyl phosphate + L-threonyl-[protein] = 3-O-(alpha-D-mannosyl)-L-threonyl-[protein] + a di-trans,poly-cis-dolichyl phosphate + H(+)</text>
        <dbReference type="Rhea" id="RHEA:53396"/>
        <dbReference type="Rhea" id="RHEA-COMP:11060"/>
        <dbReference type="Rhea" id="RHEA-COMP:13547"/>
        <dbReference type="Rhea" id="RHEA-COMP:19498"/>
        <dbReference type="Rhea" id="RHEA-COMP:19501"/>
        <dbReference type="ChEBI" id="CHEBI:15378"/>
        <dbReference type="ChEBI" id="CHEBI:30013"/>
        <dbReference type="ChEBI" id="CHEBI:57683"/>
        <dbReference type="ChEBI" id="CHEBI:58211"/>
        <dbReference type="ChEBI" id="CHEBI:137323"/>
        <dbReference type="EC" id="2.4.1.109"/>
    </reaction>
</comment>
<feature type="repeat" description="TPR" evidence="16">
    <location>
        <begin position="621"/>
        <end position="654"/>
    </location>
</feature>
<evidence type="ECO:0000256" key="14">
    <source>
        <dbReference type="ARBA" id="ARBA00045085"/>
    </source>
</evidence>
<feature type="transmembrane region" description="Helical" evidence="17">
    <location>
        <begin position="442"/>
        <end position="461"/>
    </location>
</feature>
<proteinExistence type="inferred from homology"/>
<dbReference type="AlphaFoldDB" id="A0A2S2QFW5"/>
<comment type="pathway">
    <text evidence="4">Protein modification; protein glycosylation.</text>
</comment>
<evidence type="ECO:0000259" key="18">
    <source>
        <dbReference type="Pfam" id="PF08409"/>
    </source>
</evidence>
<evidence type="ECO:0000256" key="17">
    <source>
        <dbReference type="SAM" id="Phobius"/>
    </source>
</evidence>
<feature type="repeat" description="TPR" evidence="16">
    <location>
        <begin position="795"/>
        <end position="828"/>
    </location>
</feature>
<dbReference type="Pfam" id="PF13432">
    <property type="entry name" value="TPR_16"/>
    <property type="match status" value="1"/>
</dbReference>
<keyword evidence="10 16" id="KW-0802">TPR repeat</keyword>
<evidence type="ECO:0000256" key="6">
    <source>
        <dbReference type="ARBA" id="ARBA00012839"/>
    </source>
</evidence>
<evidence type="ECO:0000256" key="10">
    <source>
        <dbReference type="ARBA" id="ARBA00022803"/>
    </source>
</evidence>
<dbReference type="PROSITE" id="PS50293">
    <property type="entry name" value="TPR_REGION"/>
    <property type="match status" value="2"/>
</dbReference>
<evidence type="ECO:0000256" key="3">
    <source>
        <dbReference type="ARBA" id="ARBA00004240"/>
    </source>
</evidence>
<organism evidence="19">
    <name type="scientific">Sipha flava</name>
    <name type="common">yellow sugarcane aphid</name>
    <dbReference type="NCBI Taxonomy" id="143950"/>
    <lineage>
        <taxon>Eukaryota</taxon>
        <taxon>Metazoa</taxon>
        <taxon>Ecdysozoa</taxon>
        <taxon>Arthropoda</taxon>
        <taxon>Hexapoda</taxon>
        <taxon>Insecta</taxon>
        <taxon>Pterygota</taxon>
        <taxon>Neoptera</taxon>
        <taxon>Paraneoptera</taxon>
        <taxon>Hemiptera</taxon>
        <taxon>Sternorrhyncha</taxon>
        <taxon>Aphidomorpha</taxon>
        <taxon>Aphidoidea</taxon>
        <taxon>Aphididae</taxon>
        <taxon>Sipha</taxon>
    </lineage>
</organism>
<dbReference type="InterPro" id="IPR011990">
    <property type="entry name" value="TPR-like_helical_dom_sf"/>
</dbReference>
<feature type="domain" description="DUF1736" evidence="18">
    <location>
        <begin position="294"/>
        <end position="365"/>
    </location>
</feature>
<dbReference type="Gene3D" id="1.25.40.10">
    <property type="entry name" value="Tetratricopeptide repeat domain"/>
    <property type="match status" value="3"/>
</dbReference>
<gene>
    <name evidence="19" type="ORF">g.121160</name>
</gene>
<keyword evidence="8 17" id="KW-0812">Transmembrane</keyword>
<dbReference type="PANTHER" id="PTHR44216:SF3">
    <property type="entry name" value="PROTEIN O-MANNOSYL-TRANSFERASE TMTC2"/>
    <property type="match status" value="1"/>
</dbReference>
<keyword evidence="13 17" id="KW-0472">Membrane</keyword>
<feature type="transmembrane region" description="Helical" evidence="17">
    <location>
        <begin position="269"/>
        <end position="289"/>
    </location>
</feature>
<evidence type="ECO:0000256" key="5">
    <source>
        <dbReference type="ARBA" id="ARBA00007882"/>
    </source>
</evidence>
<evidence type="ECO:0000256" key="1">
    <source>
        <dbReference type="ARBA" id="ARBA00003582"/>
    </source>
</evidence>
<feature type="repeat" description="TPR" evidence="16">
    <location>
        <begin position="727"/>
        <end position="760"/>
    </location>
</feature>
<evidence type="ECO:0000256" key="11">
    <source>
        <dbReference type="ARBA" id="ARBA00022824"/>
    </source>
</evidence>
<dbReference type="PROSITE" id="PS50005">
    <property type="entry name" value="TPR"/>
    <property type="match status" value="5"/>
</dbReference>
<name>A0A2S2QFW5_9HEMI</name>
<evidence type="ECO:0000256" key="15">
    <source>
        <dbReference type="ARBA" id="ARBA00045102"/>
    </source>
</evidence>
<evidence type="ECO:0000256" key="4">
    <source>
        <dbReference type="ARBA" id="ARBA00004922"/>
    </source>
</evidence>
<comment type="subcellular location">
    <subcellularLocation>
        <location evidence="3">Endoplasmic reticulum</location>
    </subcellularLocation>
    <subcellularLocation>
        <location evidence="2">Membrane</location>
        <topology evidence="2">Multi-pass membrane protein</topology>
    </subcellularLocation>
</comment>
<dbReference type="GO" id="GO:0005789">
    <property type="term" value="C:endoplasmic reticulum membrane"/>
    <property type="evidence" value="ECO:0007669"/>
    <property type="project" value="TreeGrafter"/>
</dbReference>
<evidence type="ECO:0000256" key="12">
    <source>
        <dbReference type="ARBA" id="ARBA00022989"/>
    </source>
</evidence>
<feature type="transmembrane region" description="Helical" evidence="17">
    <location>
        <begin position="87"/>
        <end position="106"/>
    </location>
</feature>
<evidence type="ECO:0000256" key="7">
    <source>
        <dbReference type="ARBA" id="ARBA00022679"/>
    </source>
</evidence>
<dbReference type="InterPro" id="IPR019734">
    <property type="entry name" value="TPR_rpt"/>
</dbReference>
<dbReference type="Pfam" id="PF13181">
    <property type="entry name" value="TPR_8"/>
    <property type="match status" value="1"/>
</dbReference>
<accession>A0A2S2QFW5</accession>
<dbReference type="GO" id="GO:0004169">
    <property type="term" value="F:dolichyl-phosphate-mannose-protein mannosyltransferase activity"/>
    <property type="evidence" value="ECO:0007669"/>
    <property type="project" value="UniProtKB-EC"/>
</dbReference>
<keyword evidence="11" id="KW-0256">Endoplasmic reticulum</keyword>
<feature type="transmembrane region" description="Helical" evidence="17">
    <location>
        <begin position="143"/>
        <end position="161"/>
    </location>
</feature>
<evidence type="ECO:0000256" key="2">
    <source>
        <dbReference type="ARBA" id="ARBA00004141"/>
    </source>
</evidence>
<feature type="transmembrane region" description="Helical" evidence="17">
    <location>
        <begin position="413"/>
        <end position="436"/>
    </location>
</feature>
<dbReference type="UniPathway" id="UPA00378"/>
<evidence type="ECO:0000256" key="9">
    <source>
        <dbReference type="ARBA" id="ARBA00022737"/>
    </source>
</evidence>
<comment type="similarity">
    <text evidence="5">Belongs to the TMTC family.</text>
</comment>
<evidence type="ECO:0000256" key="8">
    <source>
        <dbReference type="ARBA" id="ARBA00022692"/>
    </source>
</evidence>
<dbReference type="SMART" id="SM00028">
    <property type="entry name" value="TPR"/>
    <property type="match status" value="8"/>
</dbReference>
<keyword evidence="12 17" id="KW-1133">Transmembrane helix</keyword>
<feature type="repeat" description="TPR" evidence="16">
    <location>
        <begin position="542"/>
        <end position="575"/>
    </location>
</feature>
<evidence type="ECO:0000313" key="19">
    <source>
        <dbReference type="EMBL" id="MBY76637.1"/>
    </source>
</evidence>
<dbReference type="SUPFAM" id="SSF48452">
    <property type="entry name" value="TPR-like"/>
    <property type="match status" value="2"/>
</dbReference>
<evidence type="ECO:0000256" key="13">
    <source>
        <dbReference type="ARBA" id="ARBA00023136"/>
    </source>
</evidence>
<keyword evidence="9" id="KW-0677">Repeat</keyword>
<feature type="repeat" description="TPR" evidence="16">
    <location>
        <begin position="508"/>
        <end position="541"/>
    </location>
</feature>
<keyword evidence="7" id="KW-0808">Transferase</keyword>
<dbReference type="EMBL" id="GGMS01007434">
    <property type="protein sequence ID" value="MBY76637.1"/>
    <property type="molecule type" value="Transcribed_RNA"/>
</dbReference>
<dbReference type="OrthoDB" id="1658288at2759"/>
<dbReference type="InterPro" id="IPR052384">
    <property type="entry name" value="TMTC_O-mannosyltransferase"/>
</dbReference>
<dbReference type="Pfam" id="PF08409">
    <property type="entry name" value="TMTC_DUF1736"/>
    <property type="match status" value="1"/>
</dbReference>
<feature type="transmembrane region" description="Helical" evidence="17">
    <location>
        <begin position="118"/>
        <end position="137"/>
    </location>
</feature>
<protein>
    <recommendedName>
        <fullName evidence="6">dolichyl-phosphate-mannose--protein mannosyltransferase</fullName>
        <ecNumber evidence="6">2.4.1.109</ecNumber>
    </recommendedName>
</protein>